<reference evidence="3" key="1">
    <citation type="submission" date="2023-03" db="EMBL/GenBank/DDBJ databases">
        <title>Massive genome expansion in bonnet fungi (Mycena s.s.) driven by repeated elements and novel gene families across ecological guilds.</title>
        <authorList>
            <consortium name="Lawrence Berkeley National Laboratory"/>
            <person name="Harder C.B."/>
            <person name="Miyauchi S."/>
            <person name="Viragh M."/>
            <person name="Kuo A."/>
            <person name="Thoen E."/>
            <person name="Andreopoulos B."/>
            <person name="Lu D."/>
            <person name="Skrede I."/>
            <person name="Drula E."/>
            <person name="Henrissat B."/>
            <person name="Morin E."/>
            <person name="Kohler A."/>
            <person name="Barry K."/>
            <person name="LaButti K."/>
            <person name="Morin E."/>
            <person name="Salamov A."/>
            <person name="Lipzen A."/>
            <person name="Mereny Z."/>
            <person name="Hegedus B."/>
            <person name="Baldrian P."/>
            <person name="Stursova M."/>
            <person name="Weitz H."/>
            <person name="Taylor A."/>
            <person name="Grigoriev I.V."/>
            <person name="Nagy L.G."/>
            <person name="Martin F."/>
            <person name="Kauserud H."/>
        </authorList>
    </citation>
    <scope>NUCLEOTIDE SEQUENCE</scope>
    <source>
        <strain evidence="3">CBHHK200</strain>
    </source>
</reference>
<comment type="caution">
    <text evidence="3">The sequence shown here is derived from an EMBL/GenBank/DDBJ whole genome shotgun (WGS) entry which is preliminary data.</text>
</comment>
<dbReference type="SUPFAM" id="SSF55658">
    <property type="entry name" value="L9 N-domain-like"/>
    <property type="match status" value="2"/>
</dbReference>
<keyword evidence="4" id="KW-1185">Reference proteome</keyword>
<organism evidence="3 4">
    <name type="scientific">Mycena alexandri</name>
    <dbReference type="NCBI Taxonomy" id="1745969"/>
    <lineage>
        <taxon>Eukaryota</taxon>
        <taxon>Fungi</taxon>
        <taxon>Dikarya</taxon>
        <taxon>Basidiomycota</taxon>
        <taxon>Agaricomycotina</taxon>
        <taxon>Agaricomycetes</taxon>
        <taxon>Agaricomycetidae</taxon>
        <taxon>Agaricales</taxon>
        <taxon>Marasmiineae</taxon>
        <taxon>Mycenaceae</taxon>
        <taxon>Mycena</taxon>
    </lineage>
</organism>
<dbReference type="Gene3D" id="3.40.970.10">
    <property type="entry name" value="Ribonuclease H1, N-terminal domain"/>
    <property type="match status" value="2"/>
</dbReference>
<dbReference type="EMBL" id="JARJCM010000259">
    <property type="protein sequence ID" value="KAJ7020552.1"/>
    <property type="molecule type" value="Genomic_DNA"/>
</dbReference>
<feature type="domain" description="Ribonuclease H1 N-terminal" evidence="2">
    <location>
        <begin position="98"/>
        <end position="139"/>
    </location>
</feature>
<dbReference type="Proteomes" id="UP001218188">
    <property type="component" value="Unassembled WGS sequence"/>
</dbReference>
<dbReference type="AlphaFoldDB" id="A0AAD6S4S5"/>
<dbReference type="Pfam" id="PF01693">
    <property type="entry name" value="Cauli_VI"/>
    <property type="match status" value="2"/>
</dbReference>
<dbReference type="InterPro" id="IPR011320">
    <property type="entry name" value="RNase_H1_N"/>
</dbReference>
<accession>A0AAD6S4S5</accession>
<dbReference type="InterPro" id="IPR037056">
    <property type="entry name" value="RNase_H1_N_sf"/>
</dbReference>
<gene>
    <name evidence="3" type="ORF">C8F04DRAFT_1274946</name>
</gene>
<feature type="region of interest" description="Disordered" evidence="1">
    <location>
        <begin position="227"/>
        <end position="250"/>
    </location>
</feature>
<protein>
    <recommendedName>
        <fullName evidence="2">Ribonuclease H1 N-terminal domain-containing protein</fullName>
    </recommendedName>
</protein>
<evidence type="ECO:0000313" key="3">
    <source>
        <dbReference type="EMBL" id="KAJ7020552.1"/>
    </source>
</evidence>
<sequence>MAHDDALKDTARSYTDDEFAALLATLSLSTPPLSPEPRTQTPPPREITSSRSVYYFEFPTRRGYTSSWAEAGTATQGIPGAHVRAVIKPSKKRVKKGAYVVFFGRAPGVYLTWEETERLVLGVKNAIFRGYRTVADAHAAYEYALARSWTRVSHLTPTPLATVPPPTIAASEALNPLHGSKVLDDTWYVVYRGILPGVYRSSLEAALNTVGVANALHESVESREEALRRYTQAQQDHNTGISPPPSYTPH</sequence>
<dbReference type="InterPro" id="IPR009027">
    <property type="entry name" value="Ribosomal_bL9/RNase_H1_N"/>
</dbReference>
<feature type="compositionally biased region" description="Polar residues" evidence="1">
    <location>
        <begin position="231"/>
        <end position="241"/>
    </location>
</feature>
<evidence type="ECO:0000256" key="1">
    <source>
        <dbReference type="SAM" id="MobiDB-lite"/>
    </source>
</evidence>
<proteinExistence type="predicted"/>
<name>A0AAD6S4S5_9AGAR</name>
<evidence type="ECO:0000313" key="4">
    <source>
        <dbReference type="Proteomes" id="UP001218188"/>
    </source>
</evidence>
<feature type="domain" description="Ribonuclease H1 N-terminal" evidence="2">
    <location>
        <begin position="187"/>
        <end position="226"/>
    </location>
</feature>
<evidence type="ECO:0000259" key="2">
    <source>
        <dbReference type="Pfam" id="PF01693"/>
    </source>
</evidence>